<dbReference type="EMBL" id="DUGH01000061">
    <property type="protein sequence ID" value="HIH16249.1"/>
    <property type="molecule type" value="Genomic_DNA"/>
</dbReference>
<dbReference type="Gene3D" id="3.40.50.2000">
    <property type="entry name" value="Glycogen Phosphorylase B"/>
    <property type="match status" value="2"/>
</dbReference>
<dbReference type="InterPro" id="IPR001296">
    <property type="entry name" value="Glyco_trans_1"/>
</dbReference>
<accession>A0A7J4JI17</accession>
<gene>
    <name evidence="3" type="ORF">HA252_02485</name>
</gene>
<dbReference type="Pfam" id="PF00534">
    <property type="entry name" value="Glycos_transf_1"/>
    <property type="match status" value="1"/>
</dbReference>
<dbReference type="PANTHER" id="PTHR12526">
    <property type="entry name" value="GLYCOSYLTRANSFERASE"/>
    <property type="match status" value="1"/>
</dbReference>
<dbReference type="CDD" id="cd03801">
    <property type="entry name" value="GT4_PimA-like"/>
    <property type="match status" value="1"/>
</dbReference>
<protein>
    <submittedName>
        <fullName evidence="3">Glycosyltransferase family 4 protein</fullName>
    </submittedName>
</protein>
<reference evidence="4" key="1">
    <citation type="journal article" date="2020" name="bioRxiv">
        <title>A rank-normalized archaeal taxonomy based on genome phylogeny resolves widespread incomplete and uneven classifications.</title>
        <authorList>
            <person name="Rinke C."/>
            <person name="Chuvochina M."/>
            <person name="Mussig A.J."/>
            <person name="Chaumeil P.-A."/>
            <person name="Waite D.W."/>
            <person name="Whitman W.B."/>
            <person name="Parks D.H."/>
            <person name="Hugenholtz P."/>
        </authorList>
    </citation>
    <scope>NUCLEOTIDE SEQUENCE [LARGE SCALE GENOMIC DNA]</scope>
</reference>
<dbReference type="AlphaFoldDB" id="A0A7J4JI17"/>
<feature type="domain" description="Glycosyl transferase family 1" evidence="1">
    <location>
        <begin position="172"/>
        <end position="337"/>
    </location>
</feature>
<comment type="caution">
    <text evidence="3">The sequence shown here is derived from an EMBL/GenBank/DDBJ whole genome shotgun (WGS) entry which is preliminary data.</text>
</comment>
<evidence type="ECO:0000313" key="3">
    <source>
        <dbReference type="EMBL" id="HIH16249.1"/>
    </source>
</evidence>
<sequence length="362" mass="40548">MRTRILFVDYCHEMGGGIVCLYHLVKALDRRKWEAVILTGFENHLTNELKREGTRVLRFRPTRNGWKNFLQILKAIRKTRPDIVHPFDELASNTEAVLAAKACGVKCVCQLMGENPLKKKHVPVSWLADRLICVSEAVKRHYFKYPVPRNRFRVIHFGTAVSAFDPQLPGTDFRERHGLHAKDQVITSLGRLAGLKGFDYFLQACALVSKKFPRARFMVVGIGSEAGNLKRLAARLGIAAETVFTGQVKRPEKVYAASDLIVLSSTYRDAFSNVLLEAFAMGKPAVATTVGGNPEIIDSEKVGRLVPPKNAEKLAETLEELLANEDLRRAIGKNARKAAEKRLDIQKTTIAIENVYEEVLGR</sequence>
<evidence type="ECO:0000313" key="4">
    <source>
        <dbReference type="Proteomes" id="UP000564964"/>
    </source>
</evidence>
<evidence type="ECO:0000259" key="2">
    <source>
        <dbReference type="Pfam" id="PF13439"/>
    </source>
</evidence>
<evidence type="ECO:0000259" key="1">
    <source>
        <dbReference type="Pfam" id="PF00534"/>
    </source>
</evidence>
<dbReference type="Proteomes" id="UP000564964">
    <property type="component" value="Unassembled WGS sequence"/>
</dbReference>
<organism evidence="3 4">
    <name type="scientific">Candidatus Iainarchaeum sp</name>
    <dbReference type="NCBI Taxonomy" id="3101447"/>
    <lineage>
        <taxon>Archaea</taxon>
        <taxon>Candidatus Iainarchaeota</taxon>
        <taxon>Candidatus Iainarchaeia</taxon>
        <taxon>Candidatus Iainarchaeales</taxon>
        <taxon>Candidatus Iainarchaeaceae</taxon>
        <taxon>Candidatus Iainarchaeum</taxon>
    </lineage>
</organism>
<dbReference type="Pfam" id="PF13439">
    <property type="entry name" value="Glyco_transf_4"/>
    <property type="match status" value="1"/>
</dbReference>
<proteinExistence type="predicted"/>
<keyword evidence="3" id="KW-0808">Transferase</keyword>
<name>A0A7J4JI17_9ARCH</name>
<dbReference type="InterPro" id="IPR028098">
    <property type="entry name" value="Glyco_trans_4-like_N"/>
</dbReference>
<feature type="domain" description="Glycosyltransferase subfamily 4-like N-terminal" evidence="2">
    <location>
        <begin position="14"/>
        <end position="158"/>
    </location>
</feature>
<dbReference type="SUPFAM" id="SSF53756">
    <property type="entry name" value="UDP-Glycosyltransferase/glycogen phosphorylase"/>
    <property type="match status" value="1"/>
</dbReference>
<dbReference type="GO" id="GO:0016757">
    <property type="term" value="F:glycosyltransferase activity"/>
    <property type="evidence" value="ECO:0007669"/>
    <property type="project" value="InterPro"/>
</dbReference>